<feature type="transmembrane region" description="Helical" evidence="8">
    <location>
        <begin position="330"/>
        <end position="356"/>
    </location>
</feature>
<dbReference type="Gene3D" id="3.20.20.450">
    <property type="entry name" value="EAL domain"/>
    <property type="match status" value="1"/>
</dbReference>
<feature type="transmembrane region" description="Helical" evidence="8">
    <location>
        <begin position="21"/>
        <end position="42"/>
    </location>
</feature>
<keyword evidence="12" id="KW-1185">Reference proteome</keyword>
<name>A0ABS8DMG5_9FIRM</name>
<dbReference type="PANTHER" id="PTHR33989">
    <property type="match status" value="1"/>
</dbReference>
<proteinExistence type="predicted"/>
<feature type="transmembrane region" description="Helical" evidence="8">
    <location>
        <begin position="272"/>
        <end position="292"/>
    </location>
</feature>
<feature type="transmembrane region" description="Helical" evidence="8">
    <location>
        <begin position="208"/>
        <end position="228"/>
    </location>
</feature>
<evidence type="ECO:0000313" key="11">
    <source>
        <dbReference type="EMBL" id="MCB7389207.1"/>
    </source>
</evidence>
<keyword evidence="7 8" id="KW-0472">Membrane</keyword>
<dbReference type="Pfam" id="PF00563">
    <property type="entry name" value="EAL"/>
    <property type="match status" value="1"/>
</dbReference>
<keyword evidence="3" id="KW-1003">Cell membrane</keyword>
<reference evidence="11 12" key="1">
    <citation type="submission" date="2021-10" db="EMBL/GenBank/DDBJ databases">
        <title>Collection of gut derived symbiotic bacterial strains cultured from healthy donors.</title>
        <authorList>
            <person name="Lin H."/>
            <person name="Littmann E."/>
            <person name="Kohout C."/>
            <person name="Pamer E.G."/>
        </authorList>
    </citation>
    <scope>NUCLEOTIDE SEQUENCE [LARGE SCALE GENOMIC DNA]</scope>
    <source>
        <strain evidence="11 12">DFI.1.165</strain>
    </source>
</reference>
<feature type="transmembrane region" description="Helical" evidence="8">
    <location>
        <begin position="248"/>
        <end position="266"/>
    </location>
</feature>
<accession>A0ABS8DMG5</accession>
<evidence type="ECO:0000256" key="4">
    <source>
        <dbReference type="ARBA" id="ARBA00022597"/>
    </source>
</evidence>
<dbReference type="PROSITE" id="PS50883">
    <property type="entry name" value="EAL"/>
    <property type="match status" value="1"/>
</dbReference>
<feature type="transmembrane region" description="Helical" evidence="8">
    <location>
        <begin position="166"/>
        <end position="188"/>
    </location>
</feature>
<dbReference type="InterPro" id="IPR035919">
    <property type="entry name" value="EAL_sf"/>
</dbReference>
<feature type="domain" description="PTS EIIC type-3" evidence="10">
    <location>
        <begin position="1"/>
        <end position="397"/>
    </location>
</feature>
<dbReference type="InterPro" id="IPR003352">
    <property type="entry name" value="PTS_EIIC"/>
</dbReference>
<evidence type="ECO:0000256" key="8">
    <source>
        <dbReference type="SAM" id="Phobius"/>
    </source>
</evidence>
<feature type="transmembrane region" description="Helical" evidence="8">
    <location>
        <begin position="377"/>
        <end position="397"/>
    </location>
</feature>
<evidence type="ECO:0000256" key="7">
    <source>
        <dbReference type="ARBA" id="ARBA00023136"/>
    </source>
</evidence>
<dbReference type="InterPro" id="IPR004501">
    <property type="entry name" value="PTS_EIIC_3"/>
</dbReference>
<sequence>MERIRGFLNRNIFIFSVRQGLLLTIPFLIMGSFSLVIINFPVSSWQQYLSSAAGGTLHMFLMGIYQATFGSLSFIFTLMISYAFGEEQRDYENTRVFFPAVSLSAFIAFCYPSGQTAIWGPEWSFTAICITLLSCWLLTVFYRLVSRHHQLYTIGVAYNFNASMQSLIPAIATVSICGIIGILLYLVFQDTNIMNFGSYLSLRLFGSMGNGLASTLLYIFISHILWFFGIHGTNTLEAVSRKLFESEIIINQGMIAQGLSPTHIFSKTFLDIFVFIGGSGSTLCMILALFIIARKKNNRRLAKLSLPAVLFNVNELVLFGFPIIFSADMIIPFILTPVVLSLVSSLVMYMGLVPVAAQSVDWTVPVLFSGYMATGSWKGSLLQFFNLFLGTLIYIPFVKKSESIQEREFLTKIKKLETAMEEERRSVWVLNFRWKSYENRQTAKLLTADLQYALEKGELELHYQPQMYHDGTLYGCEALLRWNYMGHAYVNPPLIIALAAQSGFLDALGLSIVRRACEDMKQAERELGYPVTFSVNILPLQLESQGFAQNVKEILRETKVEAKYMTVELTEQVALNPGTVLEEELNQLKEAGIRISMDDFGVGHGSLNYLDSSHFDEVKIDGALIKRLPEHAQTCRLVGNIMSMTHILRAETVAECVETEAQVDMLEGLGCKIYQGYYYSRPLPLAQFIHYVKNIDAKGV</sequence>
<dbReference type="Proteomes" id="UP001299546">
    <property type="component" value="Unassembled WGS sequence"/>
</dbReference>
<dbReference type="PROSITE" id="PS51105">
    <property type="entry name" value="PTS_EIIC_TYPE_3"/>
    <property type="match status" value="1"/>
</dbReference>
<comment type="subcellular location">
    <subcellularLocation>
        <location evidence="1">Cell membrane</location>
        <topology evidence="1">Multi-pass membrane protein</topology>
    </subcellularLocation>
</comment>
<evidence type="ECO:0000256" key="3">
    <source>
        <dbReference type="ARBA" id="ARBA00022475"/>
    </source>
</evidence>
<evidence type="ECO:0000313" key="12">
    <source>
        <dbReference type="Proteomes" id="UP001299546"/>
    </source>
</evidence>
<feature type="transmembrane region" description="Helical" evidence="8">
    <location>
        <begin position="96"/>
        <end position="119"/>
    </location>
</feature>
<keyword evidence="4" id="KW-0762">Sugar transport</keyword>
<gene>
    <name evidence="11" type="ORF">LIZ65_18135</name>
</gene>
<comment type="caution">
    <text evidence="11">The sequence shown here is derived from an EMBL/GenBank/DDBJ whole genome shotgun (WGS) entry which is preliminary data.</text>
</comment>
<evidence type="ECO:0000259" key="10">
    <source>
        <dbReference type="PROSITE" id="PS51105"/>
    </source>
</evidence>
<dbReference type="PANTHER" id="PTHR33989:SF4">
    <property type="entry name" value="PTS SYSTEM N,N'-DIACETYLCHITOBIOSE-SPECIFIC EIIC COMPONENT"/>
    <property type="match status" value="1"/>
</dbReference>
<protein>
    <submittedName>
        <fullName evidence="11">EAL domain-containing protein</fullName>
    </submittedName>
</protein>
<feature type="transmembrane region" description="Helical" evidence="8">
    <location>
        <begin position="125"/>
        <end position="145"/>
    </location>
</feature>
<dbReference type="CDD" id="cd01948">
    <property type="entry name" value="EAL"/>
    <property type="match status" value="1"/>
</dbReference>
<evidence type="ECO:0000256" key="6">
    <source>
        <dbReference type="ARBA" id="ARBA00022989"/>
    </source>
</evidence>
<dbReference type="InterPro" id="IPR051088">
    <property type="entry name" value="PTS_Sugar-EIIC/EIIB"/>
</dbReference>
<evidence type="ECO:0000256" key="5">
    <source>
        <dbReference type="ARBA" id="ARBA00022692"/>
    </source>
</evidence>
<feature type="transmembrane region" description="Helical" evidence="8">
    <location>
        <begin position="304"/>
        <end position="324"/>
    </location>
</feature>
<dbReference type="SMART" id="SM00052">
    <property type="entry name" value="EAL"/>
    <property type="match status" value="1"/>
</dbReference>
<evidence type="ECO:0000256" key="2">
    <source>
        <dbReference type="ARBA" id="ARBA00022448"/>
    </source>
</evidence>
<keyword evidence="2" id="KW-0813">Transport</keyword>
<dbReference type="EMBL" id="JAJCIS010000020">
    <property type="protein sequence ID" value="MCB7389207.1"/>
    <property type="molecule type" value="Genomic_DNA"/>
</dbReference>
<feature type="transmembrane region" description="Helical" evidence="8">
    <location>
        <begin position="62"/>
        <end position="84"/>
    </location>
</feature>
<organism evidence="11 12">
    <name type="scientific">Bariatricus massiliensis</name>
    <dbReference type="NCBI Taxonomy" id="1745713"/>
    <lineage>
        <taxon>Bacteria</taxon>
        <taxon>Bacillati</taxon>
        <taxon>Bacillota</taxon>
        <taxon>Clostridia</taxon>
        <taxon>Lachnospirales</taxon>
        <taxon>Lachnospiraceae</taxon>
        <taxon>Bariatricus</taxon>
    </lineage>
</organism>
<dbReference type="InterPro" id="IPR001633">
    <property type="entry name" value="EAL_dom"/>
</dbReference>
<keyword evidence="5 8" id="KW-0812">Transmembrane</keyword>
<evidence type="ECO:0000256" key="1">
    <source>
        <dbReference type="ARBA" id="ARBA00004651"/>
    </source>
</evidence>
<evidence type="ECO:0000259" key="9">
    <source>
        <dbReference type="PROSITE" id="PS50883"/>
    </source>
</evidence>
<feature type="domain" description="EAL" evidence="9">
    <location>
        <begin position="443"/>
        <end position="696"/>
    </location>
</feature>
<keyword evidence="6 8" id="KW-1133">Transmembrane helix</keyword>
<dbReference type="SUPFAM" id="SSF141868">
    <property type="entry name" value="EAL domain-like"/>
    <property type="match status" value="1"/>
</dbReference>
<dbReference type="RefSeq" id="WP_066734379.1">
    <property type="nucleotide sequence ID" value="NZ_JAJCIQ010000019.1"/>
</dbReference>
<dbReference type="Pfam" id="PF02378">
    <property type="entry name" value="PTS_EIIC"/>
    <property type="match status" value="1"/>
</dbReference>